<dbReference type="OrthoDB" id="9812260at2"/>
<evidence type="ECO:0000256" key="3">
    <source>
        <dbReference type="SAM" id="Phobius"/>
    </source>
</evidence>
<feature type="transmembrane region" description="Helical" evidence="3">
    <location>
        <begin position="142"/>
        <end position="163"/>
    </location>
</feature>
<feature type="transmembrane region" description="Helical" evidence="3">
    <location>
        <begin position="117"/>
        <end position="136"/>
    </location>
</feature>
<evidence type="ECO:0000256" key="1">
    <source>
        <dbReference type="ARBA" id="ARBA00012528"/>
    </source>
</evidence>
<dbReference type="SUPFAM" id="SSF55073">
    <property type="entry name" value="Nucleotide cyclase"/>
    <property type="match status" value="1"/>
</dbReference>
<comment type="catalytic activity">
    <reaction evidence="2">
        <text>2 GTP = 3',3'-c-di-GMP + 2 diphosphate</text>
        <dbReference type="Rhea" id="RHEA:24898"/>
        <dbReference type="ChEBI" id="CHEBI:33019"/>
        <dbReference type="ChEBI" id="CHEBI:37565"/>
        <dbReference type="ChEBI" id="CHEBI:58805"/>
        <dbReference type="EC" id="2.7.7.65"/>
    </reaction>
</comment>
<reference evidence="5 6" key="2">
    <citation type="submission" date="2019-02" db="EMBL/GenBank/DDBJ databases">
        <title>'Lichenibacterium ramalinii' gen. nov. sp. nov., 'Lichenibacterium minor' gen. nov. sp. nov.</title>
        <authorList>
            <person name="Pankratov T."/>
        </authorList>
    </citation>
    <scope>NUCLEOTIDE SEQUENCE [LARGE SCALE GENOMIC DNA]</scope>
    <source>
        <strain evidence="5 6">RmlP001</strain>
    </source>
</reference>
<dbReference type="PANTHER" id="PTHR45138:SF9">
    <property type="entry name" value="DIGUANYLATE CYCLASE DGCM-RELATED"/>
    <property type="match status" value="1"/>
</dbReference>
<dbReference type="NCBIfam" id="TIGR00254">
    <property type="entry name" value="GGDEF"/>
    <property type="match status" value="1"/>
</dbReference>
<dbReference type="GO" id="GO:0005886">
    <property type="term" value="C:plasma membrane"/>
    <property type="evidence" value="ECO:0007669"/>
    <property type="project" value="TreeGrafter"/>
</dbReference>
<accession>A0A4Q2RA97</accession>
<feature type="transmembrane region" description="Helical" evidence="3">
    <location>
        <begin position="184"/>
        <end position="204"/>
    </location>
</feature>
<dbReference type="PROSITE" id="PS50887">
    <property type="entry name" value="GGDEF"/>
    <property type="match status" value="1"/>
</dbReference>
<keyword evidence="6" id="KW-1185">Reference proteome</keyword>
<keyword evidence="3" id="KW-1133">Transmembrane helix</keyword>
<reference evidence="5 6" key="1">
    <citation type="submission" date="2018-09" db="EMBL/GenBank/DDBJ databases">
        <authorList>
            <person name="Grouzdev D.S."/>
            <person name="Krutkina M.S."/>
        </authorList>
    </citation>
    <scope>NUCLEOTIDE SEQUENCE [LARGE SCALE GENOMIC DNA]</scope>
    <source>
        <strain evidence="5 6">RmlP001</strain>
    </source>
</reference>
<dbReference type="SMART" id="SM00267">
    <property type="entry name" value="GGDEF"/>
    <property type="match status" value="1"/>
</dbReference>
<protein>
    <recommendedName>
        <fullName evidence="1">diguanylate cyclase</fullName>
        <ecNumber evidence="1">2.7.7.65</ecNumber>
    </recommendedName>
</protein>
<evidence type="ECO:0000313" key="6">
    <source>
        <dbReference type="Proteomes" id="UP000289411"/>
    </source>
</evidence>
<dbReference type="Pfam" id="PF00990">
    <property type="entry name" value="GGDEF"/>
    <property type="match status" value="1"/>
</dbReference>
<dbReference type="GO" id="GO:0052621">
    <property type="term" value="F:diguanylate cyclase activity"/>
    <property type="evidence" value="ECO:0007669"/>
    <property type="project" value="UniProtKB-EC"/>
</dbReference>
<gene>
    <name evidence="5" type="ORF">D3272_24140</name>
</gene>
<dbReference type="InterPro" id="IPR050469">
    <property type="entry name" value="Diguanylate_Cyclase"/>
</dbReference>
<dbReference type="InterPro" id="IPR029787">
    <property type="entry name" value="Nucleotide_cyclase"/>
</dbReference>
<evidence type="ECO:0000256" key="2">
    <source>
        <dbReference type="ARBA" id="ARBA00034247"/>
    </source>
</evidence>
<dbReference type="AlphaFoldDB" id="A0A4Q2RA97"/>
<evidence type="ECO:0000313" key="5">
    <source>
        <dbReference type="EMBL" id="RYB01788.1"/>
    </source>
</evidence>
<name>A0A4Q2RA97_9HYPH</name>
<keyword evidence="3" id="KW-0472">Membrane</keyword>
<dbReference type="EMBL" id="QYBC01000028">
    <property type="protein sequence ID" value="RYB01788.1"/>
    <property type="molecule type" value="Genomic_DNA"/>
</dbReference>
<feature type="domain" description="GGDEF" evidence="4">
    <location>
        <begin position="256"/>
        <end position="388"/>
    </location>
</feature>
<dbReference type="InterPro" id="IPR043128">
    <property type="entry name" value="Rev_trsase/Diguanyl_cyclase"/>
</dbReference>
<dbReference type="CDD" id="cd01949">
    <property type="entry name" value="GGDEF"/>
    <property type="match status" value="1"/>
</dbReference>
<dbReference type="GO" id="GO:1902201">
    <property type="term" value="P:negative regulation of bacterial-type flagellum-dependent cell motility"/>
    <property type="evidence" value="ECO:0007669"/>
    <property type="project" value="TreeGrafter"/>
</dbReference>
<dbReference type="EC" id="2.7.7.65" evidence="1"/>
<dbReference type="Gene3D" id="3.30.70.270">
    <property type="match status" value="1"/>
</dbReference>
<evidence type="ECO:0000259" key="4">
    <source>
        <dbReference type="PROSITE" id="PS50887"/>
    </source>
</evidence>
<organism evidence="5 6">
    <name type="scientific">Lichenibacterium ramalinae</name>
    <dbReference type="NCBI Taxonomy" id="2316527"/>
    <lineage>
        <taxon>Bacteria</taxon>
        <taxon>Pseudomonadati</taxon>
        <taxon>Pseudomonadota</taxon>
        <taxon>Alphaproteobacteria</taxon>
        <taxon>Hyphomicrobiales</taxon>
        <taxon>Lichenihabitantaceae</taxon>
        <taxon>Lichenibacterium</taxon>
    </lineage>
</organism>
<dbReference type="Proteomes" id="UP000289411">
    <property type="component" value="Unassembled WGS sequence"/>
</dbReference>
<dbReference type="PANTHER" id="PTHR45138">
    <property type="entry name" value="REGULATORY COMPONENTS OF SENSORY TRANSDUCTION SYSTEM"/>
    <property type="match status" value="1"/>
</dbReference>
<comment type="caution">
    <text evidence="5">The sequence shown here is derived from an EMBL/GenBank/DDBJ whole genome shotgun (WGS) entry which is preliminary data.</text>
</comment>
<sequence>MFQQIFIPTRILGSKNHREVSVLDCITYQPPRTRIMRWLGEIGPNLPADVQARLRADFYVSKGPLVTGAVNTTVVALVAYYRSGNVIFAALAMADVMLLALRLMLLKRVTAPSDPVFATGLLWACLQGGTIILVVASSDMAMSFFILASGFAAIGGIIGRNFAAPRYAMTQVLVIDLSYKITFSILHPEFLPLILVQSGVFFLMNQAVMRQHRLASIQAITAERESRRQSVTDPLTGLVNRRGLEETFDALSKAGVERTLFYLDLDGFKQVNDRLGHAAGDMLLREVGRRLRDVVEPDGVACRLGGDEFLILTGALDAGAASALGAGMIAAIAKPYDIEPGVLANVGVSLGAVMGGSGQGLGELMMRADRALYVAKASGKGRCILHCDADASMPQAA</sequence>
<dbReference type="GO" id="GO:0043709">
    <property type="term" value="P:cell adhesion involved in single-species biofilm formation"/>
    <property type="evidence" value="ECO:0007669"/>
    <property type="project" value="TreeGrafter"/>
</dbReference>
<proteinExistence type="predicted"/>
<feature type="transmembrane region" description="Helical" evidence="3">
    <location>
        <begin position="87"/>
        <end position="105"/>
    </location>
</feature>
<keyword evidence="3" id="KW-0812">Transmembrane</keyword>
<dbReference type="InterPro" id="IPR000160">
    <property type="entry name" value="GGDEF_dom"/>
</dbReference>